<keyword evidence="10" id="KW-1185">Reference proteome</keyword>
<keyword evidence="7" id="KW-0732">Signal</keyword>
<evidence type="ECO:0000256" key="1">
    <source>
        <dbReference type="ARBA" id="ARBA00004184"/>
    </source>
</evidence>
<dbReference type="GO" id="GO:0007155">
    <property type="term" value="P:cell adhesion"/>
    <property type="evidence" value="ECO:0007669"/>
    <property type="project" value="UniProtKB-KW"/>
</dbReference>
<dbReference type="InterPro" id="IPR050633">
    <property type="entry name" value="Neuropilin_MCO_CoagFactor"/>
</dbReference>
<dbReference type="OrthoDB" id="6262482at2759"/>
<dbReference type="Pfam" id="PF00754">
    <property type="entry name" value="F5_F8_type_C"/>
    <property type="match status" value="2"/>
</dbReference>
<dbReference type="PROSITE" id="PS50022">
    <property type="entry name" value="FA58C_3"/>
    <property type="match status" value="2"/>
</dbReference>
<dbReference type="GO" id="GO:0005576">
    <property type="term" value="C:extracellular region"/>
    <property type="evidence" value="ECO:0007669"/>
    <property type="project" value="UniProtKB-SubCell"/>
</dbReference>
<feature type="domain" description="F5/8 type C" evidence="8">
    <location>
        <begin position="306"/>
        <end position="468"/>
    </location>
</feature>
<dbReference type="PANTHER" id="PTHR46806:SF5">
    <property type="entry name" value="F5_8 TYPE C DOMAIN-CONTAINING PROTEIN"/>
    <property type="match status" value="1"/>
</dbReference>
<protein>
    <recommendedName>
        <fullName evidence="8">F5/8 type C domain-containing protein</fullName>
    </recommendedName>
</protein>
<name>A0A7M5WKV2_9CNID</name>
<evidence type="ECO:0000256" key="3">
    <source>
        <dbReference type="ARBA" id="ARBA00022525"/>
    </source>
</evidence>
<dbReference type="EnsemblMetazoa" id="CLYHEMT008164.1">
    <property type="protein sequence ID" value="CLYHEMP008164.1"/>
    <property type="gene ID" value="CLYHEMG008164"/>
</dbReference>
<dbReference type="SUPFAM" id="SSF49785">
    <property type="entry name" value="Galactose-binding domain-like"/>
    <property type="match status" value="2"/>
</dbReference>
<dbReference type="Proteomes" id="UP000594262">
    <property type="component" value="Unplaced"/>
</dbReference>
<keyword evidence="3" id="KW-0964">Secreted</keyword>
<evidence type="ECO:0000256" key="6">
    <source>
        <dbReference type="ARBA" id="ARBA00023157"/>
    </source>
</evidence>
<sequence>MKILVIIFVFQAILNLGHCTSVKLELKISHELTYTEMSVNDSLRYTIQLQHDSSSSQEANNIVLEISLPYYVTFEMVDPVSMTTVIDNELNTIQLKPSDNIQIGNTMSLSYDLMLTDADITTGRHHIVTPVKLSYNGLQNDIVVYNVPFTVAGCSGPLGMTNGSIQSYQLSSTSSYIVSEPTRARYSADGDAWCAQKEDQNQYIQIDLAYESRITALSTKGRQSKEMWVEQYQVEYSLDGDEWYMYTENGFPKMFTGNVDKSQEVKNWMSNPIRANFIRIRPVQWVGGMCLRFELFGCAIKHTRNCIDPLGMEDGRITINSLSQNFQGSNLNESRLNYEAGEFPHGWQAKETNTAEESHLEIDLGSLSQIKKIAIQGSYPTFGTTSSFYVKTFHLRFSKNGKDFSKIIDNSVSNFGEKSFIGPQDSSRAAVGALVPIQSNVKIEGRYIRIVPEEFITFKVMRVELYGCMVEDNFKYQDTPVELSRRSYLTDRVTDDVFICMYNKEKEKSSCHATNGGNGWRAIHPDVVAILSKEQNKTRVFGVNRAMQIVMSENLGVDWYNLSPSELTKQQQNGYYVNAVNIDDLLPNTFPPLDKYRWQTQQGTEWGVSGEGLFFKPTQGVDWTKSAQWKCCVV</sequence>
<dbReference type="CDD" id="cd00057">
    <property type="entry name" value="FA58C"/>
    <property type="match status" value="1"/>
</dbReference>
<evidence type="ECO:0000256" key="5">
    <source>
        <dbReference type="ARBA" id="ARBA00023136"/>
    </source>
</evidence>
<feature type="domain" description="F5/8 type C" evidence="8">
    <location>
        <begin position="154"/>
        <end position="298"/>
    </location>
</feature>
<dbReference type="RefSeq" id="XP_066926853.1">
    <property type="nucleotide sequence ID" value="XM_067070752.1"/>
</dbReference>
<proteinExistence type="predicted"/>
<dbReference type="GO" id="GO:0005886">
    <property type="term" value="C:plasma membrane"/>
    <property type="evidence" value="ECO:0007669"/>
    <property type="project" value="TreeGrafter"/>
</dbReference>
<dbReference type="FunFam" id="2.60.120.260:FF:000002">
    <property type="entry name" value="Coagulation factor VIII"/>
    <property type="match status" value="1"/>
</dbReference>
<dbReference type="InterPro" id="IPR008979">
    <property type="entry name" value="Galactose-bd-like_sf"/>
</dbReference>
<keyword evidence="4" id="KW-0130">Cell adhesion</keyword>
<organism evidence="9 10">
    <name type="scientific">Clytia hemisphaerica</name>
    <dbReference type="NCBI Taxonomy" id="252671"/>
    <lineage>
        <taxon>Eukaryota</taxon>
        <taxon>Metazoa</taxon>
        <taxon>Cnidaria</taxon>
        <taxon>Hydrozoa</taxon>
        <taxon>Hydroidolina</taxon>
        <taxon>Leptothecata</taxon>
        <taxon>Obeliida</taxon>
        <taxon>Clytiidae</taxon>
        <taxon>Clytia</taxon>
    </lineage>
</organism>
<evidence type="ECO:0000313" key="10">
    <source>
        <dbReference type="Proteomes" id="UP000594262"/>
    </source>
</evidence>
<keyword evidence="5" id="KW-0472">Membrane</keyword>
<accession>A0A7M5WKV2</accession>
<dbReference type="PROSITE" id="PS01286">
    <property type="entry name" value="FA58C_2"/>
    <property type="match status" value="2"/>
</dbReference>
<reference evidence="9" key="1">
    <citation type="submission" date="2021-01" db="UniProtKB">
        <authorList>
            <consortium name="EnsemblMetazoa"/>
        </authorList>
    </citation>
    <scope>IDENTIFICATION</scope>
</reference>
<dbReference type="SMART" id="SM00231">
    <property type="entry name" value="FA58C"/>
    <property type="match status" value="2"/>
</dbReference>
<evidence type="ECO:0000256" key="4">
    <source>
        <dbReference type="ARBA" id="ARBA00022889"/>
    </source>
</evidence>
<dbReference type="GO" id="GO:0012505">
    <property type="term" value="C:endomembrane system"/>
    <property type="evidence" value="ECO:0007669"/>
    <property type="project" value="UniProtKB-SubCell"/>
</dbReference>
<dbReference type="PANTHER" id="PTHR46806">
    <property type="entry name" value="F5/8 TYPE C DOMAIN-CONTAINING PROTEIN"/>
    <property type="match status" value="1"/>
</dbReference>
<dbReference type="InterPro" id="IPR000421">
    <property type="entry name" value="FA58C"/>
</dbReference>
<dbReference type="Gene3D" id="2.60.120.260">
    <property type="entry name" value="Galactose-binding domain-like"/>
    <property type="match status" value="2"/>
</dbReference>
<evidence type="ECO:0000313" key="9">
    <source>
        <dbReference type="EnsemblMetazoa" id="CLYHEMP008164.1"/>
    </source>
</evidence>
<evidence type="ECO:0000256" key="2">
    <source>
        <dbReference type="ARBA" id="ARBA00004613"/>
    </source>
</evidence>
<keyword evidence="6" id="KW-1015">Disulfide bond</keyword>
<comment type="subcellular location">
    <subcellularLocation>
        <location evidence="1">Endomembrane system</location>
        <topology evidence="1">Peripheral membrane protein</topology>
    </subcellularLocation>
    <subcellularLocation>
        <location evidence="2">Secreted</location>
    </subcellularLocation>
</comment>
<evidence type="ECO:0000259" key="8">
    <source>
        <dbReference type="PROSITE" id="PS50022"/>
    </source>
</evidence>
<feature type="chain" id="PRO_5029705184" description="F5/8 type C domain-containing protein" evidence="7">
    <location>
        <begin position="20"/>
        <end position="634"/>
    </location>
</feature>
<dbReference type="GO" id="GO:0038023">
    <property type="term" value="F:signaling receptor activity"/>
    <property type="evidence" value="ECO:0007669"/>
    <property type="project" value="TreeGrafter"/>
</dbReference>
<evidence type="ECO:0000256" key="7">
    <source>
        <dbReference type="SAM" id="SignalP"/>
    </source>
</evidence>
<dbReference type="AlphaFoldDB" id="A0A7M5WKV2"/>
<dbReference type="GeneID" id="136814238"/>
<feature type="signal peptide" evidence="7">
    <location>
        <begin position="1"/>
        <end position="19"/>
    </location>
</feature>